<reference evidence="1" key="1">
    <citation type="submission" date="2024-03" db="EMBL/GenBank/DDBJ databases">
        <title>Eukaryotic viruses encode the ribosomal protein eL40.</title>
        <authorList>
            <person name="Thomy J."/>
            <person name="Schvarcz C.R."/>
            <person name="McBeain K.A."/>
            <person name="Edwards K.F."/>
            <person name="Steward G.F."/>
        </authorList>
    </citation>
    <scope>NUCLEOTIDE SEQUENCE</scope>
    <source>
        <strain evidence="1">FloV-SA2</strain>
    </source>
</reference>
<evidence type="ECO:0000313" key="1">
    <source>
        <dbReference type="EMBL" id="XDO02218.1"/>
    </source>
</evidence>
<organism evidence="1">
    <name type="scientific">Florenciella sp. virus SA2</name>
    <dbReference type="NCBI Taxonomy" id="3240092"/>
    <lineage>
        <taxon>Viruses</taxon>
    </lineage>
</organism>
<name>A0AB39JDR1_9VIRU</name>
<gene>
    <name evidence="1" type="ORF">FloV-SA2_00400</name>
</gene>
<protein>
    <recommendedName>
        <fullName evidence="2">F-box domain-containing protein</fullName>
    </recommendedName>
</protein>
<sequence>MEYEFPQEVFSYILTFLPRHYRRPLHLNAINKCELFADFTCDKLMNDDSDTELEEYILGEVHGWQSARAAFAFGYNIENGWKNSFMKYKQWREFIKFS</sequence>
<proteinExistence type="predicted"/>
<dbReference type="EMBL" id="PP542043">
    <property type="protein sequence ID" value="XDO02218.1"/>
    <property type="molecule type" value="Genomic_DNA"/>
</dbReference>
<evidence type="ECO:0008006" key="2">
    <source>
        <dbReference type="Google" id="ProtNLM"/>
    </source>
</evidence>
<accession>A0AB39JDR1</accession>